<organism evidence="6 7">
    <name type="scientific">Gnathostoma spinigerum</name>
    <dbReference type="NCBI Taxonomy" id="75299"/>
    <lineage>
        <taxon>Eukaryota</taxon>
        <taxon>Metazoa</taxon>
        <taxon>Ecdysozoa</taxon>
        <taxon>Nematoda</taxon>
        <taxon>Chromadorea</taxon>
        <taxon>Rhabditida</taxon>
        <taxon>Spirurina</taxon>
        <taxon>Gnathostomatomorpha</taxon>
        <taxon>Gnathostomatoidea</taxon>
        <taxon>Gnathostomatidae</taxon>
        <taxon>Gnathostoma</taxon>
    </lineage>
</organism>
<dbReference type="PANTHER" id="PTHR21700:SF24">
    <property type="entry name" value="TRANSTHYRETIN-LIKE FAMILY PROTEIN"/>
    <property type="match status" value="1"/>
</dbReference>
<evidence type="ECO:0000256" key="3">
    <source>
        <dbReference type="ARBA" id="ARBA00022525"/>
    </source>
</evidence>
<dbReference type="Gene3D" id="2.60.40.3330">
    <property type="match status" value="1"/>
</dbReference>
<proteinExistence type="inferred from homology"/>
<name>A0ABD6EHF2_9BILA</name>
<gene>
    <name evidence="6" type="ORF">AB6A40_002821</name>
</gene>
<dbReference type="AlphaFoldDB" id="A0ABD6EHF2"/>
<dbReference type="InterPro" id="IPR038479">
    <property type="entry name" value="Transthyretin-like_sf"/>
</dbReference>
<evidence type="ECO:0000256" key="5">
    <source>
        <dbReference type="SAM" id="SignalP"/>
    </source>
</evidence>
<evidence type="ECO:0000256" key="1">
    <source>
        <dbReference type="ARBA" id="ARBA00004613"/>
    </source>
</evidence>
<dbReference type="Pfam" id="PF01060">
    <property type="entry name" value="TTR-52"/>
    <property type="match status" value="1"/>
</dbReference>
<feature type="chain" id="PRO_5044879651" description="Transthyretin-like family protein" evidence="5">
    <location>
        <begin position="21"/>
        <end position="146"/>
    </location>
</feature>
<accession>A0ABD6EHF2</accession>
<reference evidence="6 7" key="1">
    <citation type="submission" date="2024-08" db="EMBL/GenBank/DDBJ databases">
        <title>Gnathostoma spinigerum genome.</title>
        <authorList>
            <person name="Gonzalez-Bertolin B."/>
            <person name="Monzon S."/>
            <person name="Zaballos A."/>
            <person name="Jimenez P."/>
            <person name="Dekumyoy P."/>
            <person name="Varona S."/>
            <person name="Cuesta I."/>
            <person name="Sumanam S."/>
            <person name="Adisakwattana P."/>
            <person name="Gasser R.B."/>
            <person name="Hernandez-Gonzalez A."/>
            <person name="Young N.D."/>
            <person name="Perteguer M.J."/>
        </authorList>
    </citation>
    <scope>NUCLEOTIDE SEQUENCE [LARGE SCALE GENOMIC DNA]</scope>
    <source>
        <strain evidence="6">AL3</strain>
        <tissue evidence="6">Liver</tissue>
    </source>
</reference>
<feature type="signal peptide" evidence="5">
    <location>
        <begin position="1"/>
        <end position="20"/>
    </location>
</feature>
<comment type="subcellular location">
    <subcellularLocation>
        <location evidence="1">Secreted</location>
    </subcellularLocation>
</comment>
<dbReference type="GO" id="GO:0005576">
    <property type="term" value="C:extracellular region"/>
    <property type="evidence" value="ECO:0007669"/>
    <property type="project" value="UniProtKB-SubCell"/>
</dbReference>
<keyword evidence="3" id="KW-0964">Secreted</keyword>
<sequence>MHYTFVVILMVSLNSPSIDTIGLGRTQSVAVEGVLVCGNSPASNVKIKLYDDDRGIDTDDLMGETRTDQYGHFYVKGHTREFTDIDPKVNIYHRCNYGGICYKKLTFWVPKDYISAGKQPSMKYNMGTIQLALKYKGESTDCINKR</sequence>
<evidence type="ECO:0000313" key="7">
    <source>
        <dbReference type="Proteomes" id="UP001608902"/>
    </source>
</evidence>
<keyword evidence="4 5" id="KW-0732">Signal</keyword>
<comment type="similarity">
    <text evidence="2">Belongs to the nematode transthyretin-like family.</text>
</comment>
<protein>
    <recommendedName>
        <fullName evidence="8">Transthyretin-like family protein</fullName>
    </recommendedName>
</protein>
<dbReference type="EMBL" id="JBGFUD010001323">
    <property type="protein sequence ID" value="MFH4976112.1"/>
    <property type="molecule type" value="Genomic_DNA"/>
</dbReference>
<dbReference type="PANTHER" id="PTHR21700">
    <property type="entry name" value="TRANSTHYRETIN-LIKE FAMILY PROTEIN-RELATED"/>
    <property type="match status" value="1"/>
</dbReference>
<dbReference type="Proteomes" id="UP001608902">
    <property type="component" value="Unassembled WGS sequence"/>
</dbReference>
<dbReference type="InterPro" id="IPR001534">
    <property type="entry name" value="Transthyretin-like"/>
</dbReference>
<evidence type="ECO:0008006" key="8">
    <source>
        <dbReference type="Google" id="ProtNLM"/>
    </source>
</evidence>
<evidence type="ECO:0000256" key="2">
    <source>
        <dbReference type="ARBA" id="ARBA00010112"/>
    </source>
</evidence>
<keyword evidence="7" id="KW-1185">Reference proteome</keyword>
<evidence type="ECO:0000313" key="6">
    <source>
        <dbReference type="EMBL" id="MFH4976112.1"/>
    </source>
</evidence>
<evidence type="ECO:0000256" key="4">
    <source>
        <dbReference type="ARBA" id="ARBA00022729"/>
    </source>
</evidence>
<comment type="caution">
    <text evidence="6">The sequence shown here is derived from an EMBL/GenBank/DDBJ whole genome shotgun (WGS) entry which is preliminary data.</text>
</comment>